<dbReference type="AlphaFoldDB" id="A0A6C0UKY7"/>
<dbReference type="InterPro" id="IPR050536">
    <property type="entry name" value="DtxR_MntR_Metal-Reg"/>
</dbReference>
<dbReference type="PROSITE" id="PS50944">
    <property type="entry name" value="HTH_DTXR"/>
    <property type="match status" value="1"/>
</dbReference>
<dbReference type="InterPro" id="IPR022689">
    <property type="entry name" value="Iron_dep_repressor"/>
</dbReference>
<gene>
    <name evidence="1" type="ORF">G3I44_19015</name>
</gene>
<dbReference type="Gene3D" id="1.10.10.10">
    <property type="entry name" value="Winged helix-like DNA-binding domain superfamily/Winged helix DNA-binding domain"/>
    <property type="match status" value="1"/>
</dbReference>
<dbReference type="PANTHER" id="PTHR33238">
    <property type="entry name" value="IRON (METAL) DEPENDENT REPRESSOR, DTXR FAMILY"/>
    <property type="match status" value="1"/>
</dbReference>
<name>A0A6C0UKY7_9EURY</name>
<dbReference type="GO" id="GO:0003700">
    <property type="term" value="F:DNA-binding transcription factor activity"/>
    <property type="evidence" value="ECO:0007669"/>
    <property type="project" value="InterPro"/>
</dbReference>
<dbReference type="InterPro" id="IPR036388">
    <property type="entry name" value="WH-like_DNA-bd_sf"/>
</dbReference>
<evidence type="ECO:0000313" key="1">
    <source>
        <dbReference type="EMBL" id="QIB76172.1"/>
    </source>
</evidence>
<dbReference type="GO" id="GO:0046914">
    <property type="term" value="F:transition metal ion binding"/>
    <property type="evidence" value="ECO:0007669"/>
    <property type="project" value="InterPro"/>
</dbReference>
<dbReference type="Proteomes" id="UP000465846">
    <property type="component" value="Chromosome"/>
</dbReference>
<dbReference type="RefSeq" id="WP_163487855.1">
    <property type="nucleotide sequence ID" value="NZ_CP048739.1"/>
</dbReference>
<dbReference type="GO" id="GO:0003677">
    <property type="term" value="F:DNA binding"/>
    <property type="evidence" value="ECO:0007669"/>
    <property type="project" value="InterPro"/>
</dbReference>
<accession>A0A6C0UKY7</accession>
<dbReference type="PANTHER" id="PTHR33238:SF7">
    <property type="entry name" value="IRON-DEPENDENT TRANSCRIPTIONAL REGULATOR"/>
    <property type="match status" value="1"/>
</dbReference>
<dbReference type="InterPro" id="IPR022687">
    <property type="entry name" value="HTH_DTXR"/>
</dbReference>
<dbReference type="Pfam" id="PF01325">
    <property type="entry name" value="Fe_dep_repress"/>
    <property type="match status" value="1"/>
</dbReference>
<proteinExistence type="predicted"/>
<reference evidence="1 2" key="1">
    <citation type="submission" date="2020-02" db="EMBL/GenBank/DDBJ databases">
        <title>Whole genome sequence of Halogeometricum borinquense strain wsp4.</title>
        <authorList>
            <person name="Verma D.K."/>
            <person name="Gopal K."/>
            <person name="Prasad E.S."/>
        </authorList>
    </citation>
    <scope>NUCLEOTIDE SEQUENCE [LARGE SCALE GENOMIC DNA]</scope>
    <source>
        <strain evidence="2">wsp4</strain>
    </source>
</reference>
<organism evidence="1 2">
    <name type="scientific">Halogeometricum borinquense</name>
    <dbReference type="NCBI Taxonomy" id="60847"/>
    <lineage>
        <taxon>Archaea</taxon>
        <taxon>Methanobacteriati</taxon>
        <taxon>Methanobacteriota</taxon>
        <taxon>Stenosarchaea group</taxon>
        <taxon>Halobacteria</taxon>
        <taxon>Halobacteriales</taxon>
        <taxon>Haloferacaceae</taxon>
        <taxon>Halogeometricum</taxon>
    </lineage>
</organism>
<dbReference type="GeneID" id="44081538"/>
<dbReference type="EMBL" id="CP048739">
    <property type="protein sequence ID" value="QIB76172.1"/>
    <property type="molecule type" value="Genomic_DNA"/>
</dbReference>
<sequence>MSGRPQYLIALYIAEHRESAPVSPGTVASMLNRSSATAIETFHRLDDEGLVTYKPYDGAELTQVGRETAAELHDTYVTLSWFFRSVLELDDYESEAMEMAGVVSPDIADRLASTLPYDGDAAVETRGEPYVSADDSAQE</sequence>
<dbReference type="SMART" id="SM00529">
    <property type="entry name" value="HTH_DTXR"/>
    <property type="match status" value="1"/>
</dbReference>
<evidence type="ECO:0000313" key="2">
    <source>
        <dbReference type="Proteomes" id="UP000465846"/>
    </source>
</evidence>
<protein>
    <submittedName>
        <fullName evidence="1">Metal-dependent transcriptional regulator</fullName>
    </submittedName>
</protein>
<dbReference type="SUPFAM" id="SSF46785">
    <property type="entry name" value="Winged helix' DNA-binding domain"/>
    <property type="match status" value="1"/>
</dbReference>
<dbReference type="InterPro" id="IPR036390">
    <property type="entry name" value="WH_DNA-bd_sf"/>
</dbReference>